<dbReference type="PANTHER" id="PTHR45631:SF202">
    <property type="entry name" value="SENESCENCE-INDUCED RECEPTOR-LIKE SERINE_THREONINE-PROTEIN KINASE"/>
    <property type="match status" value="1"/>
</dbReference>
<gene>
    <name evidence="2" type="ORF">F0562_022872</name>
</gene>
<dbReference type="InterPro" id="IPR001245">
    <property type="entry name" value="Ser-Thr/Tyr_kinase_cat_dom"/>
</dbReference>
<sequence>MLLPSAHASKQFQTEVELLMTVCHKNLVSFIGYCDEGPNMGVVCEYMANGNLQELLSGKLSWKQRLQVAIDAAQGLDYLHSGCRPPIIHRDDATHVSTRVVGTPGYLDPEYYQTQQLNEKSDVYSFGIVLLELITGQAAIVRSNVNTHIVQWVSPMLEGGDIQNIVDPRLEGDFHLNSVWKTTEIAMARVDPASIQRPTMSRVVTELKQCLAMGITGRTHGKMKEENEDSIEMNVMGPSAR</sequence>
<dbReference type="InterPro" id="IPR000719">
    <property type="entry name" value="Prot_kinase_dom"/>
</dbReference>
<protein>
    <recommendedName>
        <fullName evidence="1">Protein kinase domain-containing protein</fullName>
    </recommendedName>
</protein>
<dbReference type="PROSITE" id="PS50011">
    <property type="entry name" value="PROTEIN_KINASE_DOM"/>
    <property type="match status" value="1"/>
</dbReference>
<dbReference type="Proteomes" id="UP000325577">
    <property type="component" value="Linkage Group LG12"/>
</dbReference>
<dbReference type="AlphaFoldDB" id="A0A5J5BHH2"/>
<dbReference type="GO" id="GO:0004672">
    <property type="term" value="F:protein kinase activity"/>
    <property type="evidence" value="ECO:0007669"/>
    <property type="project" value="InterPro"/>
</dbReference>
<evidence type="ECO:0000313" key="3">
    <source>
        <dbReference type="Proteomes" id="UP000325577"/>
    </source>
</evidence>
<dbReference type="OrthoDB" id="2013020at2759"/>
<organism evidence="2 3">
    <name type="scientific">Nyssa sinensis</name>
    <dbReference type="NCBI Taxonomy" id="561372"/>
    <lineage>
        <taxon>Eukaryota</taxon>
        <taxon>Viridiplantae</taxon>
        <taxon>Streptophyta</taxon>
        <taxon>Embryophyta</taxon>
        <taxon>Tracheophyta</taxon>
        <taxon>Spermatophyta</taxon>
        <taxon>Magnoliopsida</taxon>
        <taxon>eudicotyledons</taxon>
        <taxon>Gunneridae</taxon>
        <taxon>Pentapetalae</taxon>
        <taxon>asterids</taxon>
        <taxon>Cornales</taxon>
        <taxon>Nyssaceae</taxon>
        <taxon>Nyssa</taxon>
    </lineage>
</organism>
<reference evidence="2 3" key="1">
    <citation type="submission" date="2019-09" db="EMBL/GenBank/DDBJ databases">
        <title>A chromosome-level genome assembly of the Chinese tupelo Nyssa sinensis.</title>
        <authorList>
            <person name="Yang X."/>
            <person name="Kang M."/>
            <person name="Yang Y."/>
            <person name="Xiong H."/>
            <person name="Wang M."/>
            <person name="Zhang Z."/>
            <person name="Wang Z."/>
            <person name="Wu H."/>
            <person name="Ma T."/>
            <person name="Liu J."/>
            <person name="Xi Z."/>
        </authorList>
    </citation>
    <scope>NUCLEOTIDE SEQUENCE [LARGE SCALE GENOMIC DNA]</scope>
    <source>
        <strain evidence="2">J267</strain>
        <tissue evidence="2">Leaf</tissue>
    </source>
</reference>
<accession>A0A5J5BHH2</accession>
<evidence type="ECO:0000259" key="1">
    <source>
        <dbReference type="PROSITE" id="PS50011"/>
    </source>
</evidence>
<evidence type="ECO:0000313" key="2">
    <source>
        <dbReference type="EMBL" id="KAA8541720.1"/>
    </source>
</evidence>
<dbReference type="PANTHER" id="PTHR45631">
    <property type="entry name" value="OS07G0107800 PROTEIN-RELATED"/>
    <property type="match status" value="1"/>
</dbReference>
<dbReference type="Pfam" id="PF07714">
    <property type="entry name" value="PK_Tyr_Ser-Thr"/>
    <property type="match status" value="1"/>
</dbReference>
<dbReference type="SUPFAM" id="SSF56112">
    <property type="entry name" value="Protein kinase-like (PK-like)"/>
    <property type="match status" value="1"/>
</dbReference>
<dbReference type="InterPro" id="IPR011009">
    <property type="entry name" value="Kinase-like_dom_sf"/>
</dbReference>
<proteinExistence type="predicted"/>
<dbReference type="Pfam" id="PF00069">
    <property type="entry name" value="Pkinase"/>
    <property type="match status" value="1"/>
</dbReference>
<dbReference type="GO" id="GO:0005524">
    <property type="term" value="F:ATP binding"/>
    <property type="evidence" value="ECO:0007669"/>
    <property type="project" value="InterPro"/>
</dbReference>
<dbReference type="EMBL" id="CM018035">
    <property type="protein sequence ID" value="KAA8541720.1"/>
    <property type="molecule type" value="Genomic_DNA"/>
</dbReference>
<keyword evidence="3" id="KW-1185">Reference proteome</keyword>
<feature type="domain" description="Protein kinase" evidence="1">
    <location>
        <begin position="1"/>
        <end position="241"/>
    </location>
</feature>
<name>A0A5J5BHH2_9ASTE</name>
<dbReference type="Gene3D" id="1.10.510.10">
    <property type="entry name" value="Transferase(Phosphotransferase) domain 1"/>
    <property type="match status" value="2"/>
</dbReference>